<organism evidence="2 3">
    <name type="scientific">Rhizoctonia solani AG-3 Rhs1AP</name>
    <dbReference type="NCBI Taxonomy" id="1086054"/>
    <lineage>
        <taxon>Eukaryota</taxon>
        <taxon>Fungi</taxon>
        <taxon>Dikarya</taxon>
        <taxon>Basidiomycota</taxon>
        <taxon>Agaricomycotina</taxon>
        <taxon>Agaricomycetes</taxon>
        <taxon>Cantharellales</taxon>
        <taxon>Ceratobasidiaceae</taxon>
        <taxon>Rhizoctonia</taxon>
    </lineage>
</organism>
<gene>
    <name evidence="2" type="ORF">RSOL_406340</name>
</gene>
<feature type="non-terminal residue" evidence="2">
    <location>
        <position position="86"/>
    </location>
</feature>
<evidence type="ECO:0000313" key="3">
    <source>
        <dbReference type="Proteomes" id="UP000030108"/>
    </source>
</evidence>
<proteinExistence type="predicted"/>
<comment type="caution">
    <text evidence="2">The sequence shown here is derived from an EMBL/GenBank/DDBJ whole genome shotgun (WGS) entry which is preliminary data.</text>
</comment>
<dbReference type="AlphaFoldDB" id="X8JET3"/>
<dbReference type="EMBL" id="JATN01000319">
    <property type="protein sequence ID" value="EUC61786.1"/>
    <property type="molecule type" value="Genomic_DNA"/>
</dbReference>
<feature type="compositionally biased region" description="Basic and acidic residues" evidence="1">
    <location>
        <begin position="61"/>
        <end position="78"/>
    </location>
</feature>
<feature type="compositionally biased region" description="Basic and acidic residues" evidence="1">
    <location>
        <begin position="1"/>
        <end position="10"/>
    </location>
</feature>
<name>X8JET3_9AGAM</name>
<evidence type="ECO:0000256" key="1">
    <source>
        <dbReference type="SAM" id="MobiDB-lite"/>
    </source>
</evidence>
<reference evidence="3" key="1">
    <citation type="journal article" date="2014" name="Genome Announc.">
        <title>Draft genome sequence of the plant-pathogenic soil fungus Rhizoctonia solani anastomosis group 3 strain Rhs1AP.</title>
        <authorList>
            <person name="Cubeta M.A."/>
            <person name="Thomas E."/>
            <person name="Dean R.A."/>
            <person name="Jabaji S."/>
            <person name="Neate S.M."/>
            <person name="Tavantzis S."/>
            <person name="Toda T."/>
            <person name="Vilgalys R."/>
            <person name="Bharathan N."/>
            <person name="Fedorova-Abrams N."/>
            <person name="Pakala S.B."/>
            <person name="Pakala S.M."/>
            <person name="Zafar N."/>
            <person name="Joardar V."/>
            <person name="Losada L."/>
            <person name="Nierman W.C."/>
        </authorList>
    </citation>
    <scope>NUCLEOTIDE SEQUENCE [LARGE SCALE GENOMIC DNA]</scope>
    <source>
        <strain evidence="3">AG-3</strain>
    </source>
</reference>
<dbReference type="Proteomes" id="UP000030108">
    <property type="component" value="Unassembled WGS sequence"/>
</dbReference>
<feature type="region of interest" description="Disordered" evidence="1">
    <location>
        <begin position="58"/>
        <end position="86"/>
    </location>
</feature>
<sequence>MPELMNKRLAADPISTQGTTDGHYEELPKPQVTIEEMLAAVKAKKAAEVDVGAQPVVAQKRKGEQTTLESKDDRDPLKCRGKKAKK</sequence>
<evidence type="ECO:0000313" key="2">
    <source>
        <dbReference type="EMBL" id="EUC61786.1"/>
    </source>
</evidence>
<accession>X8JET3</accession>
<protein>
    <submittedName>
        <fullName evidence="2">Uncharacterized protein</fullName>
    </submittedName>
</protein>
<feature type="region of interest" description="Disordered" evidence="1">
    <location>
        <begin position="1"/>
        <end position="26"/>
    </location>
</feature>